<dbReference type="AlphaFoldDB" id="A0AAC9RM95"/>
<evidence type="ECO:0000313" key="1">
    <source>
        <dbReference type="EMBL" id="ARE89811.1"/>
    </source>
</evidence>
<dbReference type="EMBL" id="CP020559">
    <property type="protein sequence ID" value="ARE89811.1"/>
    <property type="molecule type" value="Genomic_DNA"/>
</dbReference>
<dbReference type="InterPro" id="IPR037208">
    <property type="entry name" value="Spo0E-like_sf"/>
</dbReference>
<accession>A0AAC9RM95</accession>
<evidence type="ECO:0000313" key="2">
    <source>
        <dbReference type="Proteomes" id="UP000192478"/>
    </source>
</evidence>
<dbReference type="InterPro" id="IPR018540">
    <property type="entry name" value="Spo0E-like"/>
</dbReference>
<sequence length="56" mass="6745">MEKWRRDELDKLRNELHRLIDKEKNLISPKVVALSQKLDKALNAYEKAKNKKNRID</sequence>
<protein>
    <submittedName>
        <fullName evidence="1">Spo0E like sporulation regulatory protein</fullName>
    </submittedName>
</protein>
<name>A0AAC9RM95_9CLOT</name>
<dbReference type="InterPro" id="IPR036638">
    <property type="entry name" value="HLH_DNA-bd_sf"/>
</dbReference>
<dbReference type="SUPFAM" id="SSF140500">
    <property type="entry name" value="BAS1536-like"/>
    <property type="match status" value="1"/>
</dbReference>
<reference evidence="1 2" key="1">
    <citation type="submission" date="2017-03" db="EMBL/GenBank/DDBJ databases">
        <title>Complete sequence of Clostridium formicaceticum DSM 92.</title>
        <authorList>
            <person name="Poehlein A."/>
            <person name="Karl M."/>
            <person name="Bengelsdorf F.R."/>
            <person name="Duerre P."/>
            <person name="Daniel R."/>
        </authorList>
    </citation>
    <scope>NUCLEOTIDE SEQUENCE [LARGE SCALE GENOMIC DNA]</scope>
    <source>
        <strain evidence="1 2">DSM 92</strain>
    </source>
</reference>
<dbReference type="GO" id="GO:0043937">
    <property type="term" value="P:regulation of sporulation"/>
    <property type="evidence" value="ECO:0007669"/>
    <property type="project" value="InterPro"/>
</dbReference>
<dbReference type="Gene3D" id="4.10.280.10">
    <property type="entry name" value="Helix-loop-helix DNA-binding domain"/>
    <property type="match status" value="1"/>
</dbReference>
<organism evidence="1 2">
    <name type="scientific">Clostridium formicaceticum</name>
    <dbReference type="NCBI Taxonomy" id="1497"/>
    <lineage>
        <taxon>Bacteria</taxon>
        <taxon>Bacillati</taxon>
        <taxon>Bacillota</taxon>
        <taxon>Clostridia</taxon>
        <taxon>Eubacteriales</taxon>
        <taxon>Clostridiaceae</taxon>
        <taxon>Clostridium</taxon>
    </lineage>
</organism>
<gene>
    <name evidence="1" type="ORF">CLFO_42940</name>
</gene>
<dbReference type="Pfam" id="PF09388">
    <property type="entry name" value="SpoOE-like"/>
    <property type="match status" value="1"/>
</dbReference>
<dbReference type="RefSeq" id="WP_081562228.1">
    <property type="nucleotide sequence ID" value="NZ_CP017603.1"/>
</dbReference>
<dbReference type="GO" id="GO:0046983">
    <property type="term" value="F:protein dimerization activity"/>
    <property type="evidence" value="ECO:0007669"/>
    <property type="project" value="InterPro"/>
</dbReference>
<proteinExistence type="predicted"/>
<dbReference type="Proteomes" id="UP000192478">
    <property type="component" value="Chromosome"/>
</dbReference>